<dbReference type="PANTHER" id="PTHR41532">
    <property type="entry name" value="FIXS PROTEIN"/>
    <property type="match status" value="1"/>
</dbReference>
<gene>
    <name evidence="2" type="primary">ccoS</name>
    <name evidence="2" type="ORF">DA075_29585</name>
</gene>
<dbReference type="PANTHER" id="PTHR41532:SF1">
    <property type="entry name" value="FIXS PROTEIN"/>
    <property type="match status" value="1"/>
</dbReference>
<dbReference type="InterPro" id="IPR004714">
    <property type="entry name" value="Cyt_oxidase_maturation_cbb3"/>
</dbReference>
<evidence type="ECO:0000256" key="1">
    <source>
        <dbReference type="SAM" id="Phobius"/>
    </source>
</evidence>
<reference evidence="2 3" key="1">
    <citation type="submission" date="2018-04" db="EMBL/GenBank/DDBJ databases">
        <title>Methylobacterium sp. PR1016A genome.</title>
        <authorList>
            <person name="Park W."/>
        </authorList>
    </citation>
    <scope>NUCLEOTIDE SEQUENCE [LARGE SCALE GENOMIC DNA]</scope>
    <source>
        <strain evidence="2 3">PR1016A</strain>
    </source>
</reference>
<dbReference type="Proteomes" id="UP000244755">
    <property type="component" value="Chromosome 1"/>
</dbReference>
<keyword evidence="3" id="KW-1185">Reference proteome</keyword>
<feature type="transmembrane region" description="Helical" evidence="1">
    <location>
        <begin position="6"/>
        <end position="26"/>
    </location>
</feature>
<proteinExistence type="predicted"/>
<evidence type="ECO:0000313" key="3">
    <source>
        <dbReference type="Proteomes" id="UP000244755"/>
    </source>
</evidence>
<dbReference type="AlphaFoldDB" id="A0A2R4WSJ1"/>
<dbReference type="EMBL" id="CP028843">
    <property type="protein sequence ID" value="AWB24502.1"/>
    <property type="molecule type" value="Genomic_DNA"/>
</dbReference>
<name>A0A2R4WSJ1_9HYPH</name>
<keyword evidence="1" id="KW-1133">Transmembrane helix</keyword>
<organism evidence="2 3">
    <name type="scientific">Methylobacterium currus</name>
    <dbReference type="NCBI Taxonomy" id="2051553"/>
    <lineage>
        <taxon>Bacteria</taxon>
        <taxon>Pseudomonadati</taxon>
        <taxon>Pseudomonadota</taxon>
        <taxon>Alphaproteobacteria</taxon>
        <taxon>Hyphomicrobiales</taxon>
        <taxon>Methylobacteriaceae</taxon>
        <taxon>Methylobacterium</taxon>
    </lineage>
</organism>
<keyword evidence="1" id="KW-0812">Transmembrane</keyword>
<dbReference type="KEGG" id="mee:DA075_29585"/>
<protein>
    <submittedName>
        <fullName evidence="2">Cbb3-type cytochrome oxidase assembly protein CcoS</fullName>
    </submittedName>
</protein>
<evidence type="ECO:0000313" key="2">
    <source>
        <dbReference type="EMBL" id="AWB24502.1"/>
    </source>
</evidence>
<accession>A0A2R4WSJ1</accession>
<dbReference type="NCBIfam" id="TIGR00847">
    <property type="entry name" value="ccoS"/>
    <property type="match status" value="1"/>
</dbReference>
<dbReference type="Pfam" id="PF03597">
    <property type="entry name" value="FixS"/>
    <property type="match status" value="1"/>
</dbReference>
<keyword evidence="1" id="KW-0472">Membrane</keyword>
<sequence length="45" mass="4761">MSVLLLVIPIALGLGGLGLCAFLWALRSGQYDDIEGAELRALSDE</sequence>
<dbReference type="RefSeq" id="WP_099956230.1">
    <property type="nucleotide sequence ID" value="NZ_CP028843.1"/>
</dbReference>